<dbReference type="SUPFAM" id="SSF51419">
    <property type="entry name" value="PLP-binding barrel"/>
    <property type="match status" value="1"/>
</dbReference>
<evidence type="ECO:0000259" key="2">
    <source>
        <dbReference type="Pfam" id="PF21279"/>
    </source>
</evidence>
<evidence type="ECO:0000313" key="4">
    <source>
        <dbReference type="Proteomes" id="UP001208689"/>
    </source>
</evidence>
<dbReference type="Pfam" id="PF01168">
    <property type="entry name" value="Ala_racemase_N"/>
    <property type="match status" value="1"/>
</dbReference>
<dbReference type="Pfam" id="PF21279">
    <property type="entry name" value="YhfX-like_C"/>
    <property type="match status" value="1"/>
</dbReference>
<accession>A0ABY6HQS4</accession>
<dbReference type="Proteomes" id="UP001208689">
    <property type="component" value="Chromosome"/>
</dbReference>
<dbReference type="InterPro" id="IPR001608">
    <property type="entry name" value="Ala_racemase_N"/>
</dbReference>
<dbReference type="Gene3D" id="2.40.37.30">
    <property type="match status" value="2"/>
</dbReference>
<reference evidence="3" key="1">
    <citation type="submission" date="2022-09" db="EMBL/GenBank/DDBJ databases">
        <title>Actin cytoskeleton and complex cell architecture in an #Asgard archaeon.</title>
        <authorList>
            <person name="Ponce Toledo R.I."/>
            <person name="Schleper C."/>
            <person name="Rodrigues Oliveira T."/>
            <person name="Wollweber F."/>
            <person name="Xu J."/>
            <person name="Rittmann S."/>
            <person name="Klingl A."/>
            <person name="Pilhofer M."/>
        </authorList>
    </citation>
    <scope>NUCLEOTIDE SEQUENCE</scope>
    <source>
        <strain evidence="3">B-35</strain>
    </source>
</reference>
<name>A0ABY6HQS4_9ARCH</name>
<proteinExistence type="predicted"/>
<keyword evidence="4" id="KW-1185">Reference proteome</keyword>
<evidence type="ECO:0000259" key="1">
    <source>
        <dbReference type="Pfam" id="PF01168"/>
    </source>
</evidence>
<evidence type="ECO:0008006" key="5">
    <source>
        <dbReference type="Google" id="ProtNLM"/>
    </source>
</evidence>
<evidence type="ECO:0000313" key="3">
    <source>
        <dbReference type="EMBL" id="UYP45870.1"/>
    </source>
</evidence>
<dbReference type="EMBL" id="CP104013">
    <property type="protein sequence ID" value="UYP45870.1"/>
    <property type="molecule type" value="Genomic_DNA"/>
</dbReference>
<sequence>MYLEHVMESNSQLIKQTIELHQKNKIPPNTWVIDLDQIAANAKILGGTASQNKLITYLMSKQHNRNPYINSVAISQGLHKIVAVDVQGALQCGRYNIPVGHVGHLEQIPRIFIPYILKLNPEVITVYSINQARWINEEAKLQEKIQNIMVRVITDGDVLFDGQEGGIEERELDIFAHQVKKLSNIELIGVTSFPCVRYNETKDDQIKSTQNLETILRAAANLNQMGFSITQINTPGNTNSELMPELRKLGATHVEPGNALLGTTPSNAFRNDCAEKTAFIYLTEISHFYKERAYAYGGGVYHTNYSDQINALIGSTWDEARKNKIRYNFDVVQDIDYHMQFIPNPDLNQTCKIGDSVILAYRTQMQMTRSYILPISGLSGDRELKLHYLFDHANNALDHDFNPVSSERVVKDIEKLIKTYE</sequence>
<feature type="domain" description="YhfX-like C-terminal" evidence="2">
    <location>
        <begin position="280"/>
        <end position="380"/>
    </location>
</feature>
<dbReference type="InterPro" id="IPR029066">
    <property type="entry name" value="PLP-binding_barrel"/>
</dbReference>
<organism evidence="3 4">
    <name type="scientific">Candidatus Lokiarchaeum ossiferum</name>
    <dbReference type="NCBI Taxonomy" id="2951803"/>
    <lineage>
        <taxon>Archaea</taxon>
        <taxon>Promethearchaeati</taxon>
        <taxon>Promethearchaeota</taxon>
        <taxon>Promethearchaeia</taxon>
        <taxon>Promethearchaeales</taxon>
        <taxon>Promethearchaeaceae</taxon>
        <taxon>Candidatus Lokiarchaeum</taxon>
    </lineage>
</organism>
<dbReference type="InterPro" id="IPR048449">
    <property type="entry name" value="YhfX-like_C"/>
</dbReference>
<gene>
    <name evidence="3" type="ORF">NEF87_002155</name>
</gene>
<protein>
    <recommendedName>
        <fullName evidence="5">Alanine racemase N-terminal domain-containing protein</fullName>
    </recommendedName>
</protein>
<feature type="domain" description="Alanine racemase N-terminal" evidence="1">
    <location>
        <begin position="33"/>
        <end position="265"/>
    </location>
</feature>